<protein>
    <recommendedName>
        <fullName evidence="9">NAD kinase</fullName>
        <ecNumber evidence="9">2.7.1.23</ecNumber>
    </recommendedName>
    <alternativeName>
        <fullName evidence="9">ATP-dependent NAD kinase</fullName>
    </alternativeName>
</protein>
<comment type="similarity">
    <text evidence="9">Belongs to the NAD kinase family.</text>
</comment>
<evidence type="ECO:0000256" key="7">
    <source>
        <dbReference type="ARBA" id="ARBA00023027"/>
    </source>
</evidence>
<dbReference type="Pfam" id="PF20143">
    <property type="entry name" value="NAD_kinase_C"/>
    <property type="match status" value="1"/>
</dbReference>
<comment type="caution">
    <text evidence="9">Lacks conserved residue(s) required for the propagation of feature annotation.</text>
</comment>
<feature type="active site" description="Proton acceptor" evidence="9">
    <location>
        <position position="72"/>
    </location>
</feature>
<accession>A0A4R6U527</accession>
<dbReference type="InterPro" id="IPR017437">
    <property type="entry name" value="ATP-NAD_kinase_PpnK-typ_C"/>
</dbReference>
<keyword evidence="2 9" id="KW-0808">Transferase</keyword>
<dbReference type="OrthoDB" id="9774737at2"/>
<evidence type="ECO:0000256" key="3">
    <source>
        <dbReference type="ARBA" id="ARBA00022741"/>
    </source>
</evidence>
<dbReference type="RefSeq" id="WP_101496530.1">
    <property type="nucleotide sequence ID" value="NZ_LNJZ01000006.1"/>
</dbReference>
<dbReference type="GO" id="GO:0006741">
    <property type="term" value="P:NADP+ biosynthetic process"/>
    <property type="evidence" value="ECO:0007669"/>
    <property type="project" value="UniProtKB-UniRule"/>
</dbReference>
<comment type="caution">
    <text evidence="10">The sequence shown here is derived from an EMBL/GenBank/DDBJ whole genome shotgun (WGS) entry which is preliminary data.</text>
</comment>
<evidence type="ECO:0000256" key="2">
    <source>
        <dbReference type="ARBA" id="ARBA00022679"/>
    </source>
</evidence>
<feature type="binding site" evidence="9">
    <location>
        <begin position="187"/>
        <end position="192"/>
    </location>
    <ligand>
        <name>NAD(+)</name>
        <dbReference type="ChEBI" id="CHEBI:57540"/>
    </ligand>
</feature>
<dbReference type="AlphaFoldDB" id="A0A4R6U527"/>
<evidence type="ECO:0000256" key="6">
    <source>
        <dbReference type="ARBA" id="ARBA00022857"/>
    </source>
</evidence>
<keyword evidence="7 9" id="KW-0520">NAD</keyword>
<dbReference type="PANTHER" id="PTHR20275">
    <property type="entry name" value="NAD KINASE"/>
    <property type="match status" value="1"/>
</dbReference>
<evidence type="ECO:0000313" key="10">
    <source>
        <dbReference type="EMBL" id="TDQ39913.1"/>
    </source>
</evidence>
<feature type="binding site" evidence="9">
    <location>
        <begin position="146"/>
        <end position="147"/>
    </location>
    <ligand>
        <name>NAD(+)</name>
        <dbReference type="ChEBI" id="CHEBI:57540"/>
    </ligand>
</feature>
<reference evidence="10 11" key="1">
    <citation type="submission" date="2019-03" db="EMBL/GenBank/DDBJ databases">
        <title>Genomic Encyclopedia of Type Strains, Phase IV (KMG-IV): sequencing the most valuable type-strain genomes for metagenomic binning, comparative biology and taxonomic classification.</title>
        <authorList>
            <person name="Goeker M."/>
        </authorList>
    </citation>
    <scope>NUCLEOTIDE SEQUENCE [LARGE SCALE GENOMIC DNA]</scope>
    <source>
        <strain evidence="10 11">DSM 28679</strain>
    </source>
</reference>
<evidence type="ECO:0000256" key="4">
    <source>
        <dbReference type="ARBA" id="ARBA00022777"/>
    </source>
</evidence>
<dbReference type="Gene3D" id="3.40.50.10330">
    <property type="entry name" value="Probable inorganic polyphosphate/atp-NAD kinase, domain 1"/>
    <property type="match status" value="1"/>
</dbReference>
<keyword evidence="5 9" id="KW-0067">ATP-binding</keyword>
<dbReference type="PANTHER" id="PTHR20275:SF0">
    <property type="entry name" value="NAD KINASE"/>
    <property type="match status" value="1"/>
</dbReference>
<evidence type="ECO:0000256" key="5">
    <source>
        <dbReference type="ARBA" id="ARBA00022840"/>
    </source>
</evidence>
<dbReference type="InterPro" id="IPR016064">
    <property type="entry name" value="NAD/diacylglycerol_kinase_sf"/>
</dbReference>
<evidence type="ECO:0000256" key="9">
    <source>
        <dbReference type="HAMAP-Rule" id="MF_00361"/>
    </source>
</evidence>
<comment type="cofactor">
    <cofactor evidence="9">
        <name>a divalent metal cation</name>
        <dbReference type="ChEBI" id="CHEBI:60240"/>
    </cofactor>
</comment>
<evidence type="ECO:0000256" key="8">
    <source>
        <dbReference type="ARBA" id="ARBA00047925"/>
    </source>
</evidence>
<dbReference type="GO" id="GO:0019674">
    <property type="term" value="P:NAD+ metabolic process"/>
    <property type="evidence" value="ECO:0007669"/>
    <property type="project" value="InterPro"/>
</dbReference>
<dbReference type="HAMAP" id="MF_00361">
    <property type="entry name" value="NAD_kinase"/>
    <property type="match status" value="1"/>
</dbReference>
<dbReference type="EC" id="2.7.1.23" evidence="9"/>
<feature type="binding site" evidence="9">
    <location>
        <begin position="72"/>
        <end position="73"/>
    </location>
    <ligand>
        <name>NAD(+)</name>
        <dbReference type="ChEBI" id="CHEBI:57540"/>
    </ligand>
</feature>
<feature type="binding site" evidence="9">
    <location>
        <position position="157"/>
    </location>
    <ligand>
        <name>NAD(+)</name>
        <dbReference type="ChEBI" id="CHEBI:57540"/>
    </ligand>
</feature>
<dbReference type="FunFam" id="2.60.200.30:FF:000009">
    <property type="entry name" value="Poly(P)/ATP NAD kinase"/>
    <property type="match status" value="1"/>
</dbReference>
<keyword evidence="4 9" id="KW-0418">Kinase</keyword>
<dbReference type="EMBL" id="SNYK01000001">
    <property type="protein sequence ID" value="TDQ39913.1"/>
    <property type="molecule type" value="Genomic_DNA"/>
</dbReference>
<dbReference type="GO" id="GO:0005737">
    <property type="term" value="C:cytoplasm"/>
    <property type="evidence" value="ECO:0007669"/>
    <property type="project" value="UniProtKB-SubCell"/>
</dbReference>
<proteinExistence type="inferred from homology"/>
<dbReference type="GO" id="GO:0003951">
    <property type="term" value="F:NAD+ kinase activity"/>
    <property type="evidence" value="ECO:0007669"/>
    <property type="project" value="UniProtKB-UniRule"/>
</dbReference>
<feature type="binding site" evidence="9">
    <location>
        <position position="174"/>
    </location>
    <ligand>
        <name>NAD(+)</name>
        <dbReference type="ChEBI" id="CHEBI:57540"/>
    </ligand>
</feature>
<dbReference type="Proteomes" id="UP000294575">
    <property type="component" value="Unassembled WGS sequence"/>
</dbReference>
<keyword evidence="3 9" id="KW-0547">Nucleotide-binding</keyword>
<dbReference type="Gene3D" id="2.60.200.30">
    <property type="entry name" value="Probable inorganic polyphosphate/atp-NAD kinase, domain 2"/>
    <property type="match status" value="1"/>
</dbReference>
<comment type="subcellular location">
    <subcellularLocation>
        <location evidence="9">Cytoplasm</location>
    </subcellularLocation>
</comment>
<sequence length="296" mass="32361">MSTFYNIGVVGRLGSVKALDTIRRLKTWLQQQELNVILDEDIAEMLPGHSVQVSSRKQLGEVCDLVIVVGGDGSMLGAARALVSHNIPVLGINRGNLGFLTDITPEHMEEQVGAVLAGDYEVEERFLLETEVMREDSLVGGGDALNDVVLHPGKSTRMIAFELYIDGQFVYSLKADGLIIATPTGSTAYALSAGGPIMHPKIDAIVIVPMYPHTLSSRPIVVGADSELKIVISHDMSIYPLVSCDGQNHANCAPGDVIHIRRKPQRLHLLHPLEHNFYAVCRDKLGWESRLDQRSP</sequence>
<dbReference type="InterPro" id="IPR017438">
    <property type="entry name" value="ATP-NAD_kinase_N"/>
</dbReference>
<feature type="binding site" evidence="9">
    <location>
        <position position="247"/>
    </location>
    <ligand>
        <name>NAD(+)</name>
        <dbReference type="ChEBI" id="CHEBI:57540"/>
    </ligand>
</feature>
<dbReference type="SUPFAM" id="SSF111331">
    <property type="entry name" value="NAD kinase/diacylglycerol kinase-like"/>
    <property type="match status" value="1"/>
</dbReference>
<dbReference type="NCBIfam" id="NF002306">
    <property type="entry name" value="PRK01231.1"/>
    <property type="match status" value="1"/>
</dbReference>
<gene>
    <name evidence="9" type="primary">nadK</name>
    <name evidence="10" type="ORF">DFQ45_10142</name>
</gene>
<feature type="binding site" evidence="9">
    <location>
        <position position="176"/>
    </location>
    <ligand>
        <name>NAD(+)</name>
        <dbReference type="ChEBI" id="CHEBI:57540"/>
    </ligand>
</feature>
<evidence type="ECO:0000313" key="11">
    <source>
        <dbReference type="Proteomes" id="UP000294575"/>
    </source>
</evidence>
<keyword evidence="6 9" id="KW-0521">NADP</keyword>
<dbReference type="GO" id="GO:0046872">
    <property type="term" value="F:metal ion binding"/>
    <property type="evidence" value="ECO:0007669"/>
    <property type="project" value="UniProtKB-UniRule"/>
</dbReference>
<dbReference type="GO" id="GO:0005524">
    <property type="term" value="F:ATP binding"/>
    <property type="evidence" value="ECO:0007669"/>
    <property type="project" value="UniProtKB-KW"/>
</dbReference>
<dbReference type="InterPro" id="IPR002504">
    <property type="entry name" value="NADK"/>
</dbReference>
<name>A0A4R6U527_9GAMM</name>
<keyword evidence="1 9" id="KW-0963">Cytoplasm</keyword>
<evidence type="ECO:0000256" key="1">
    <source>
        <dbReference type="ARBA" id="ARBA00022490"/>
    </source>
</evidence>
<comment type="function">
    <text evidence="9">Involved in the regulation of the intracellular balance of NAD and NADP, and is a key enzyme in the biosynthesis of NADP. Catalyzes specifically the phosphorylation on 2'-hydroxyl of the adenosine moiety of NAD to yield NADP.</text>
</comment>
<keyword evidence="11" id="KW-1185">Reference proteome</keyword>
<organism evidence="10 11">
    <name type="scientific">Thiopseudomonas denitrificans</name>
    <dbReference type="NCBI Taxonomy" id="1501432"/>
    <lineage>
        <taxon>Bacteria</taxon>
        <taxon>Pseudomonadati</taxon>
        <taxon>Pseudomonadota</taxon>
        <taxon>Gammaproteobacteria</taxon>
        <taxon>Pseudomonadales</taxon>
        <taxon>Pseudomonadaceae</taxon>
        <taxon>Thiopseudomonas</taxon>
    </lineage>
</organism>
<comment type="catalytic activity">
    <reaction evidence="8 9">
        <text>NAD(+) + ATP = ADP + NADP(+) + H(+)</text>
        <dbReference type="Rhea" id="RHEA:18629"/>
        <dbReference type="ChEBI" id="CHEBI:15378"/>
        <dbReference type="ChEBI" id="CHEBI:30616"/>
        <dbReference type="ChEBI" id="CHEBI:57540"/>
        <dbReference type="ChEBI" id="CHEBI:58349"/>
        <dbReference type="ChEBI" id="CHEBI:456216"/>
        <dbReference type="EC" id="2.7.1.23"/>
    </reaction>
</comment>
<dbReference type="GO" id="GO:0051287">
    <property type="term" value="F:NAD binding"/>
    <property type="evidence" value="ECO:0007669"/>
    <property type="project" value="UniProtKB-ARBA"/>
</dbReference>
<dbReference type="Pfam" id="PF01513">
    <property type="entry name" value="NAD_kinase"/>
    <property type="match status" value="1"/>
</dbReference>